<dbReference type="InterPro" id="IPR018609">
    <property type="entry name" value="Bud13"/>
</dbReference>
<keyword evidence="4" id="KW-1185">Reference proteome</keyword>
<feature type="compositionally biased region" description="Low complexity" evidence="2">
    <location>
        <begin position="285"/>
        <end position="296"/>
    </location>
</feature>
<evidence type="ECO:0000313" key="3">
    <source>
        <dbReference type="EMBL" id="KAK7738717.1"/>
    </source>
</evidence>
<evidence type="ECO:0000256" key="2">
    <source>
        <dbReference type="SAM" id="MobiDB-lite"/>
    </source>
</evidence>
<comment type="similarity">
    <text evidence="1">Belongs to the CWC26 family.</text>
</comment>
<name>A0ABR1PKI4_DIAER</name>
<feature type="region of interest" description="Disordered" evidence="2">
    <location>
        <begin position="204"/>
        <end position="255"/>
    </location>
</feature>
<dbReference type="PANTHER" id="PTHR31809:SF0">
    <property type="entry name" value="BUD13 HOMOLOG"/>
    <property type="match status" value="1"/>
</dbReference>
<evidence type="ECO:0000256" key="1">
    <source>
        <dbReference type="ARBA" id="ARBA00011069"/>
    </source>
</evidence>
<accession>A0ABR1PKI4</accession>
<protein>
    <submittedName>
        <fullName evidence="3">Pre-mRNA-splicing factor cwc26</fullName>
    </submittedName>
</protein>
<feature type="compositionally biased region" description="Basic and acidic residues" evidence="2">
    <location>
        <begin position="204"/>
        <end position="222"/>
    </location>
</feature>
<dbReference type="Proteomes" id="UP001430848">
    <property type="component" value="Unassembled WGS sequence"/>
</dbReference>
<feature type="compositionally biased region" description="Basic and acidic residues" evidence="2">
    <location>
        <begin position="228"/>
        <end position="241"/>
    </location>
</feature>
<gene>
    <name evidence="3" type="primary">CWC26</name>
    <name evidence="3" type="ORF">SLS63_002054</name>
</gene>
<proteinExistence type="inferred from homology"/>
<dbReference type="Pfam" id="PF09736">
    <property type="entry name" value="Bud13"/>
    <property type="match status" value="1"/>
</dbReference>
<feature type="region of interest" description="Disordered" evidence="2">
    <location>
        <begin position="1"/>
        <end position="103"/>
    </location>
</feature>
<organism evidence="3 4">
    <name type="scientific">Diaporthe eres</name>
    <name type="common">Phomopsis oblonga</name>
    <dbReference type="NCBI Taxonomy" id="83184"/>
    <lineage>
        <taxon>Eukaryota</taxon>
        <taxon>Fungi</taxon>
        <taxon>Dikarya</taxon>
        <taxon>Ascomycota</taxon>
        <taxon>Pezizomycotina</taxon>
        <taxon>Sordariomycetes</taxon>
        <taxon>Sordariomycetidae</taxon>
        <taxon>Diaporthales</taxon>
        <taxon>Diaporthaceae</taxon>
        <taxon>Diaporthe</taxon>
        <taxon>Diaporthe eres species complex</taxon>
    </lineage>
</organism>
<comment type="caution">
    <text evidence="3">The sequence shown here is derived from an EMBL/GenBank/DDBJ whole genome shotgun (WGS) entry which is preliminary data.</text>
</comment>
<dbReference type="EMBL" id="JAKNSF020000005">
    <property type="protein sequence ID" value="KAK7738717.1"/>
    <property type="molecule type" value="Genomic_DNA"/>
</dbReference>
<dbReference type="InterPro" id="IPR051112">
    <property type="entry name" value="CWC26_splicing_factor"/>
</dbReference>
<feature type="compositionally biased region" description="Basic residues" evidence="2">
    <location>
        <begin position="21"/>
        <end position="30"/>
    </location>
</feature>
<feature type="region of interest" description="Disordered" evidence="2">
    <location>
        <begin position="276"/>
        <end position="323"/>
    </location>
</feature>
<dbReference type="PANTHER" id="PTHR31809">
    <property type="entry name" value="BUD13 HOMOLOG"/>
    <property type="match status" value="1"/>
</dbReference>
<reference evidence="3 4" key="1">
    <citation type="submission" date="2024-02" db="EMBL/GenBank/DDBJ databases">
        <title>De novo assembly and annotation of 12 fungi associated with fruit tree decline syndrome in Ontario, Canada.</title>
        <authorList>
            <person name="Sulman M."/>
            <person name="Ellouze W."/>
            <person name="Ilyukhin E."/>
        </authorList>
    </citation>
    <scope>NUCLEOTIDE SEQUENCE [LARGE SCALE GENOMIC DNA]</scope>
    <source>
        <strain evidence="3 4">M169</strain>
    </source>
</reference>
<evidence type="ECO:0000313" key="4">
    <source>
        <dbReference type="Proteomes" id="UP001430848"/>
    </source>
</evidence>
<sequence length="358" mass="38895">MPSDLSSYLATHYLTPDTKPSSKKRKRKHDKSSGGGLLIKDDDDQGWGSSSKSRHGGRDGEDGDNAPVTVGQVKDVRKTTKANWKSLGGDSGPTSKEDKDAAAAADAILASAAAETAAARAAEDDAPTMVEEQTSAARMADGTHAGLQSAAAVTAQIERRQQEERDQFEAERRAGLVRHGEEETYYRDATGRRVDVSMKRAEARRAAQEAEDKERAAKEALKGDVQTEEARRRREMLEDAKTMSLARTADDEDMNRAMREERRWNDPMARFLGAADGGSGGGAVASGATRGGAAAKAGGGSSRRPIYKGPSPPNRYGIKPGYRWDGVDRSNGFEAERFKAINRRERNKGLEYSWQMDE</sequence>